<organism evidence="2 3">
    <name type="scientific">Amblyomma americanum</name>
    <name type="common">Lone star tick</name>
    <dbReference type="NCBI Taxonomy" id="6943"/>
    <lineage>
        <taxon>Eukaryota</taxon>
        <taxon>Metazoa</taxon>
        <taxon>Ecdysozoa</taxon>
        <taxon>Arthropoda</taxon>
        <taxon>Chelicerata</taxon>
        <taxon>Arachnida</taxon>
        <taxon>Acari</taxon>
        <taxon>Parasitiformes</taxon>
        <taxon>Ixodida</taxon>
        <taxon>Ixodoidea</taxon>
        <taxon>Ixodidae</taxon>
        <taxon>Amblyomminae</taxon>
        <taxon>Amblyomma</taxon>
    </lineage>
</organism>
<gene>
    <name evidence="2" type="ORF">V5799_030444</name>
</gene>
<name>A0AAQ4ENI2_AMBAM</name>
<accession>A0AAQ4ENI2</accession>
<dbReference type="SUPFAM" id="SSF55486">
    <property type="entry name" value="Metalloproteases ('zincins'), catalytic domain"/>
    <property type="match status" value="1"/>
</dbReference>
<dbReference type="EMBL" id="JARKHS020013236">
    <property type="protein sequence ID" value="KAK8776211.1"/>
    <property type="molecule type" value="Genomic_DNA"/>
</dbReference>
<comment type="caution">
    <text evidence="2">The sequence shown here is derived from an EMBL/GenBank/DDBJ whole genome shotgun (WGS) entry which is preliminary data.</text>
</comment>
<keyword evidence="3" id="KW-1185">Reference proteome</keyword>
<protein>
    <submittedName>
        <fullName evidence="2">Uncharacterized protein</fullName>
    </submittedName>
</protein>
<keyword evidence="1" id="KW-1133">Transmembrane helix</keyword>
<keyword evidence="1" id="KW-0472">Membrane</keyword>
<feature type="transmembrane region" description="Helical" evidence="1">
    <location>
        <begin position="28"/>
        <end position="50"/>
    </location>
</feature>
<sequence>MSTGKVLLPMLAQRRAKSLILGSTVARAALYGGLIACAATILASVVYFVVGELFQKRSFCCPDVVQLLASVSNRSADPCSNFMDFACSRRKHLDDNALGVNAMQTSVVRPTLLGHLRTPAAARLQKHHRSCLMAFVEGAVHAENAVRAAVSMFRHWSGGGTHFDLVKVLGLLHLRYNVPTVFAVSFSPSPGDEGNSRTSLRIVATYAPRVLSSPDVGHVENRMAAFLAVHLPQVSGQTKQSSPGDFRREILRANFRLQDSVQVFDEVVHVGGLDLLQSQIPGHDLGSWRELIGDCCASWDLEIQDPRNVLNVLNVVTDGATSREALVAYFAITTVASVFSEELALDVRNTELTSRAMFCDMVTLRSHPMWDVAAEPVLTNDERDDAVRATFDAVKAAVVADVAGMFFNYTDLERAREFLRSIELLLPKSVTHPYTTILPNTSVVDAERGLGGLWRLRVLGGFAARVGRRVVVAPYVYPMLSVDRGSRAVVNAAVLGVSLADSLWDALFSRRDWSTPLVRRLDAHLSCLHRYLRAEFAGRLSFPLLSLRSAVRAAAGRDWHVRLAEGPWQLSASQVFFMLFFMRHACWTRHSAEEEPALRARPLIVRLADFTTAFDCHPVPVLGTGSCL</sequence>
<evidence type="ECO:0000256" key="1">
    <source>
        <dbReference type="SAM" id="Phobius"/>
    </source>
</evidence>
<dbReference type="Proteomes" id="UP001321473">
    <property type="component" value="Unassembled WGS sequence"/>
</dbReference>
<evidence type="ECO:0000313" key="2">
    <source>
        <dbReference type="EMBL" id="KAK8776211.1"/>
    </source>
</evidence>
<dbReference type="AlphaFoldDB" id="A0AAQ4ENI2"/>
<keyword evidence="1" id="KW-0812">Transmembrane</keyword>
<proteinExistence type="predicted"/>
<reference evidence="2 3" key="1">
    <citation type="journal article" date="2023" name="Arcadia Sci">
        <title>De novo assembly of a long-read Amblyomma americanum tick genome.</title>
        <authorList>
            <person name="Chou S."/>
            <person name="Poskanzer K.E."/>
            <person name="Rollins M."/>
            <person name="Thuy-Boun P.S."/>
        </authorList>
    </citation>
    <scope>NUCLEOTIDE SEQUENCE [LARGE SCALE GENOMIC DNA]</scope>
    <source>
        <strain evidence="2">F_SG_1</strain>
        <tissue evidence="2">Salivary glands</tissue>
    </source>
</reference>
<evidence type="ECO:0000313" key="3">
    <source>
        <dbReference type="Proteomes" id="UP001321473"/>
    </source>
</evidence>